<dbReference type="PIRSF" id="PIRSF032038">
    <property type="entry name" value="UCP023238"/>
    <property type="match status" value="1"/>
</dbReference>
<dbReference type="RefSeq" id="WP_107396084.1">
    <property type="nucleotide sequence ID" value="NZ_PHHF01000082.1"/>
</dbReference>
<dbReference type="Proteomes" id="UP000241206">
    <property type="component" value="Unassembled WGS sequence"/>
</dbReference>
<organism evidence="2 3">
    <name type="scientific">Edaphosphingomonas fennica</name>
    <dbReference type="NCBI Taxonomy" id="114404"/>
    <lineage>
        <taxon>Bacteria</taxon>
        <taxon>Pseudomonadati</taxon>
        <taxon>Pseudomonadota</taxon>
        <taxon>Alphaproteobacteria</taxon>
        <taxon>Sphingomonadales</taxon>
        <taxon>Rhizorhabdaceae</taxon>
        <taxon>Edaphosphingomonas</taxon>
    </lineage>
</organism>
<dbReference type="EMBL" id="PHHF01000082">
    <property type="protein sequence ID" value="PTD16031.1"/>
    <property type="molecule type" value="Genomic_DNA"/>
</dbReference>
<protein>
    <submittedName>
        <fullName evidence="2">Uncharacterized protein</fullName>
    </submittedName>
</protein>
<keyword evidence="1" id="KW-0732">Signal</keyword>
<reference evidence="2 3" key="1">
    <citation type="submission" date="2017-11" db="EMBL/GenBank/DDBJ databases">
        <title>Sphingomonas oleivorans sp. nov., isolated from oil-contaminated soil.</title>
        <authorList>
            <person name="Wang L."/>
            <person name="Chen L."/>
        </authorList>
    </citation>
    <scope>NUCLEOTIDE SEQUENCE [LARGE SCALE GENOMIC DNA]</scope>
    <source>
        <strain evidence="2 3">K101</strain>
    </source>
</reference>
<accession>A0A2T4HJQ3</accession>
<gene>
    <name evidence="2" type="ORF">CV103_20905</name>
</gene>
<name>A0A2T4HJQ3_9SPHN</name>
<evidence type="ECO:0000256" key="1">
    <source>
        <dbReference type="SAM" id="SignalP"/>
    </source>
</evidence>
<dbReference type="InterPro" id="IPR016987">
    <property type="entry name" value="UCP023238"/>
</dbReference>
<dbReference type="AlphaFoldDB" id="A0A2T4HJQ3"/>
<evidence type="ECO:0000313" key="3">
    <source>
        <dbReference type="Proteomes" id="UP000241206"/>
    </source>
</evidence>
<proteinExistence type="predicted"/>
<keyword evidence="3" id="KW-1185">Reference proteome</keyword>
<evidence type="ECO:0000313" key="2">
    <source>
        <dbReference type="EMBL" id="PTD16031.1"/>
    </source>
</evidence>
<sequence>MKFSASGWVAATCVLATPALVLAAEQREGRPEIFTKLIECRSIADAAQRLACYDERVAALDTAEAQSDVVVVDKGQVRKAKRTLFGLSLPALTIFEGNDKEKAREEEIKEIESTIKEASPLKGTQDRWVIVLEDGARWVQTEAKRINRAPKPGMPVKIRQAALGSYFANIDGQTAIRVRREN</sequence>
<feature type="chain" id="PRO_5015710007" evidence="1">
    <location>
        <begin position="24"/>
        <end position="182"/>
    </location>
</feature>
<comment type="caution">
    <text evidence="2">The sequence shown here is derived from an EMBL/GenBank/DDBJ whole genome shotgun (WGS) entry which is preliminary data.</text>
</comment>
<feature type="signal peptide" evidence="1">
    <location>
        <begin position="1"/>
        <end position="23"/>
    </location>
</feature>